<evidence type="ECO:0000256" key="7">
    <source>
        <dbReference type="ARBA" id="ARBA00023006"/>
    </source>
</evidence>
<keyword evidence="7 10" id="KW-0072">Autophagy</keyword>
<feature type="region of interest" description="Disordered" evidence="11">
    <location>
        <begin position="1534"/>
        <end position="1586"/>
    </location>
</feature>
<feature type="compositionally biased region" description="Acidic residues" evidence="11">
    <location>
        <begin position="455"/>
        <end position="467"/>
    </location>
</feature>
<feature type="region of interest" description="Disordered" evidence="11">
    <location>
        <begin position="3442"/>
        <end position="3503"/>
    </location>
</feature>
<gene>
    <name evidence="15" type="primary">sec16</name>
    <name evidence="15" type="ORF">Cob_v000641</name>
</gene>
<feature type="domain" description="Sec16 Sec23-binding" evidence="12">
    <location>
        <begin position="1156"/>
        <end position="1459"/>
    </location>
</feature>
<dbReference type="InterPro" id="IPR022155">
    <property type="entry name" value="DUF3684"/>
</dbReference>
<dbReference type="GO" id="GO:0005789">
    <property type="term" value="C:endoplasmic reticulum membrane"/>
    <property type="evidence" value="ECO:0007669"/>
    <property type="project" value="UniProtKB-SubCell"/>
</dbReference>
<feature type="compositionally biased region" description="Pro residues" evidence="11">
    <location>
        <begin position="3762"/>
        <end position="3776"/>
    </location>
</feature>
<feature type="compositionally biased region" description="Polar residues" evidence="11">
    <location>
        <begin position="117"/>
        <end position="131"/>
    </location>
</feature>
<dbReference type="Pfam" id="PF12932">
    <property type="entry name" value="Sec16"/>
    <property type="match status" value="1"/>
</dbReference>
<evidence type="ECO:0000259" key="13">
    <source>
        <dbReference type="Pfam" id="PF12932"/>
    </source>
</evidence>
<keyword evidence="6 10" id="KW-0653">Protein transport</keyword>
<feature type="compositionally biased region" description="Polar residues" evidence="11">
    <location>
        <begin position="869"/>
        <end position="898"/>
    </location>
</feature>
<feature type="compositionally biased region" description="Low complexity" evidence="11">
    <location>
        <begin position="473"/>
        <end position="488"/>
    </location>
</feature>
<dbReference type="SUPFAM" id="SSF55874">
    <property type="entry name" value="ATPase domain of HSP90 chaperone/DNA topoisomerase II/histidine kinase"/>
    <property type="match status" value="1"/>
</dbReference>
<feature type="compositionally biased region" description="Polar residues" evidence="11">
    <location>
        <begin position="1485"/>
        <end position="1497"/>
    </location>
</feature>
<reference evidence="16" key="2">
    <citation type="journal article" date="2019" name="Mol. Plant Microbe Interact.">
        <title>Genome sequence resources for four phytopathogenic fungi from the Colletotrichum orbiculare species complex.</title>
        <authorList>
            <person name="Gan P."/>
            <person name="Tsushima A."/>
            <person name="Narusaka M."/>
            <person name="Narusaka Y."/>
            <person name="Takano Y."/>
            <person name="Kubo Y."/>
            <person name="Shirasu K."/>
        </authorList>
    </citation>
    <scope>GENOME REANNOTATION</scope>
    <source>
        <strain evidence="16">104-T / ATCC 96160 / CBS 514.97 / LARS 414 / MAFF 240422</strain>
    </source>
</reference>
<dbReference type="PANTHER" id="PTHR47839:SF1">
    <property type="entry name" value="DOMAIN PROTEIN, PUTATIVE (AFU_ORTHOLOGUE AFUA_6G04830)-RELATED"/>
    <property type="match status" value="1"/>
</dbReference>
<feature type="domain" description="Sec16 central conserved" evidence="13">
    <location>
        <begin position="978"/>
        <end position="1096"/>
    </location>
</feature>
<feature type="region of interest" description="Disordered" evidence="11">
    <location>
        <begin position="1462"/>
        <end position="1497"/>
    </location>
</feature>
<dbReference type="Pfam" id="PF25794">
    <property type="entry name" value="SACS"/>
    <property type="match status" value="1"/>
</dbReference>
<feature type="compositionally biased region" description="Polar residues" evidence="11">
    <location>
        <begin position="1680"/>
        <end position="1691"/>
    </location>
</feature>
<feature type="compositionally biased region" description="Low complexity" evidence="11">
    <location>
        <begin position="617"/>
        <end position="633"/>
    </location>
</feature>
<evidence type="ECO:0000256" key="4">
    <source>
        <dbReference type="ARBA" id="ARBA00022824"/>
    </source>
</evidence>
<evidence type="ECO:0000313" key="16">
    <source>
        <dbReference type="Proteomes" id="UP000014480"/>
    </source>
</evidence>
<keyword evidence="3 10" id="KW-0813">Transport</keyword>
<feature type="compositionally biased region" description="Acidic residues" evidence="11">
    <location>
        <begin position="365"/>
        <end position="377"/>
    </location>
</feature>
<dbReference type="GO" id="GO:0016192">
    <property type="term" value="P:vesicle-mediated transport"/>
    <property type="evidence" value="ECO:0007669"/>
    <property type="project" value="UniProtKB-KW"/>
</dbReference>
<dbReference type="NCBIfam" id="NF047352">
    <property type="entry name" value="P_loop_sacsin"/>
    <property type="match status" value="1"/>
</dbReference>
<comment type="subcellular location">
    <subcellularLocation>
        <location evidence="1">Endoplasmic reticulum membrane</location>
        <topology evidence="1">Peripheral membrane protein</topology>
        <orientation evidence="1">Cytoplasmic side</orientation>
    </subcellularLocation>
</comment>
<sequence length="3797" mass="411325">MTAETANASWHPAFMPNAASRGGDAVADPDTSATMNFDEAPPAAPIDEQTLGEPESHSQPQESLLSEEEQEPNKSPWLTEDADQDASDDWPVFERPAANAPAESEPGVEDAAIASSPEIQDNASVPQSQVNAVEPDAAIESSKPSGPTLGHTSNDSFTRTVAHDVNWDDDHDTEWSISRTDTDPFKFMPPSDRTNSFPPVPPASGASPSAPGEEHPLPSNQAEDLMNEIDNTSEHYDAFGEKQENAAPSAFDAAFGDDAENDHAFISRDANLSDDEALGSRFEEGVPLISHSSTNGDVSQSAKPLASFDDDDEGAGDADFFSQVQNSNDGDFPDFGNQQPLERKSTMQVLGDLNNTTLSRTDTLDMLEEDEDEDEDIREAFKPEQLSEETEAEAVPETTPQPSQSEDAEAKPADDLAAKWEQAFADDDDDDFLLDETPDESGEGKPVDPSAFFGSDDEGFLEDDDEVPPPPAAQAAQAAQGQPSGSQGRYTPQTPTAIPQGSPSPYAPATQALGYQPQAAASPYAPAVGAGPYAGQRAQTAAPYGAPPAKPELPKAQSFAAQSKGGYTSPYDLPMDVVVPKKRASTQQRSGSTGPASLVPPPRSSSMTAPTPPPPRAATASLSPPNSSHSSQPATGGKPVLRNKESFFEELPIASKPRSASRQSQRVPSPTLAGPPQPLGPPQQSQLAPSPLSPPLASPPGAAGMSRSASGGIPNLVPGERVNPYAPQPAQQQAQSIPSNARYSPAPPAVPAVSRYSPAPSASRPPVPAFHSASVPPPVLPHLPRTSSPLAHFEVKRETPMANGEANRRQSYGLEPRITRVPSLPTTREVEDEDESRPSQPGSGIPPESRYSPAPPGAARQTPPPSSHGLIQSTLSPPKRTTSGYLPQASVHGSSSENRFAPPPRSQTQSPGSSHGRPSSQPLARPSSVHSPTSPRTTRAVQPSHAPATRPRGPSQSMNLVTPTDGRENDPLQRWKGVPIISWGVGGTMVTSFPKNVPRYGMNQTAPSIVRSPGEVHVKHVKDIQPLEERLAKFPGPLRGKSKKKETVAWLTSGIETLEKALPDMSFQPNLPHEHKRAVERVILWKILRVFVEFDGVLEGTPAVEKAVRDVLAPGLTATDATSGYGAAMSAEALQESTVTQMRADAVDSSVMDQMRKHLLVGEREKAVWAAVDKRLWGHAMLISNTVSPDLYKQVAQEFVRKEVNYPGHNNESIAALYKVLSGNFDDCVDELVPAHARAGFQLMNTTSAGGSSKDASEGLDKWRETLELVLSNRSAEDVRALNALGTLLASYGRAEAAHICYLFARQATVFGGLDDVKSNFVLVGADHKTQGDQFAKEIEPLLLSEVYEFGLSLSASSSALAAGVPHLAAYKLQHAMTLAEYGMRDKALQYCEALAGAITAQTKRSAYYHPILETAVENLRARLKQAPKEETSSWISKPSMNKVSDTVWSRFNKFVAGDESDNAAASGTGEGGVESGPFARISGGTPTISRSPSTSNFEPLYGGPVPSFPVGSPPAAVPIPVTRAASRYAPAAAQTPALSSSYEPGTGYTPAPASVERTSNEFSRSPYEGRTSLDSNGGYVPQSFASPSQTYAAPIHGNGQEAAVAPVLPGTSAYSPAQVPAASPYQAYDPYGSTQPPAVPSTEVDSQKPVEDAQGSNQDLSSGYQPPSYGYEPPALVPSNETESQPQEQGGASIYEPPTYQPYSYEPPPYNPELEADDEAEERKPKPKSFMDDDDDDDVPALKALKSQEKSKSEKDKENEEMFRKAAEEDAKRAAAAQQQTKKGWGLSSWFGGGGGKKEATPDAAQPNKPIKAKLGEANNFVYDPELKRWVNKAAGAEATQAKTATPPPPRAAVRSTTGTPPPPRMMTPPMGRASAPPGGPSGTELNKPPSMESLGAPPGPRPPSMMRSVSNTSAAGGPLSGPPSRPATSMSNASSIDDLLSAAGPRKPGAKKAKKGGRYVDVMAKYRTSNFPNEPYTAQIPEALTAYEARYRSATFPTFQIWALATHSPPYQKNRETAMDYSRLKAAALQGGEDEEAVTVDTRALIDKVLARYSGEWTTLRELIQNAADAQATTVKVKWETLPSTSVALPSTTNRSELLKHVIVNHTLRRLVVQNDGQPFTKTDWGRLKRIAEGNPDETKIGAFGVGFYSVFADCEEPFVSSGNEAMAFYWKGNALFTKKSTLPVDQSSSDTTFVLDYRNTTTPLPNLLSVSQFLATSLTFVALQHVEFWIDDWKILDLHKKTSPSLDVPIPRDIETRTKEGLMKVSSVERTSTQIDAAVMSAAGWRPKAAVAAKTSDTYGLGSEVPSLRSFFSRLASTATQNTAKGKQQREEAAAQEEISEDVTKISTSTIFLRVTAAAVKTHVTTSFATELERATKKPPPKTTKLAILTSSYDETMASESSRSATVSKSVDVFASVLPSQKPGGRIFIGFPTTQTTGAGMHISAQSVIPTVEREAIDLNARWVRTWNIEMLRAAGIMTRLAFINEMADLDSKIKNTFGAGKLSAESIKKLLPEAVHILKTYTFTDSTPSANVAQIIEEAFWTSYKKASVEVFSSRGVLSSTKVRINSEELSKFVDTIPVVPNELMENSFVRKLMDFGLISPITVDDVRTELEAKAMDREQLINFISWAGKKALYGELDPPSKARLLEVAVATVSEDGDQGGIIALGTITNYQVANKIPANLPIPPTTIPLAFTSTCNAAELQALGWEPLEVVPWLRFLIETSSSKPDEHNIKKSAKFAVQILTVLSKNWENISQSSKATIVTLLQAHTVMPTKMGMKKPTDSFFPSVKLFDDLPVIQGCQSLKDKFLSALGVRKTVDLDTIFSRLLSPSAEGGAQKWSHMELIKYLASVRDDIPKEDMRKLKETRFCPAESGPKGMESTKASTKLYKVSELFEPKDTLRTLQLPVLQWPGPPGSFRANSNEGRFLAILGLRPHPSAPEMVDMMSSKDAELRVSAMAYFIANHHLNGYTSFNLADSPKAFLPLQNDNRLVSPASCFTNEGAAILGFDILKKELHLHANKFGVVRDPPITECVSRLLSRPPQDRQMAVSLFEYFAMRIGDLGEGSLAKLRDAPIVPVSRQARDGDRSASEKSGTYATHLSPKRCYLGSSSTYGNIFDFVDFGTNANLFLFKCGAKNEPTKTEIAHLACNEPARLLGILQSPDKYLALLKSLAENMATLKKDRELIRKMKLSSFLLAAKEIPSPAPAKDKLIDIDDDDDAPIKQYQLAPASRIVILDDIISYRLFKNYLITAPEEEVLEDFYHQLGAQSLSSLVEEDVRIGPHADKQDRAAKLRKHVLERSKIFLHEYSLYRRDHIKHDAKWLEKSLRVELVRSVALRRSLRGHSQSHTEKRSAASAQSGSNWILYVAADGQPDMYQVGQAICQLLLSRPNQQAYLFFEPFLNLDLLGLRARGYNVDRILRAKAAEARIAEEERRKALEAEQQRIKERDQEWGQQAKAAEAARQKVKTPEPVMPGTFTNDSPDDSHKLPPSTQPSRKGKGLFSNLSRRFGFETDGDDNAQDQLQKFIDKPQEGHQHEVADQPRSGSEKQKDDGRVTNPATIGQNLLNAINSTRPHDSNGVFSPPRVNEVKEQASYCDSTPAQDIVFAAEASNSMKVFIASALSADANRVLVKHHGAINNFAALLTEVGGVYSLSPRVLHIFYDEAGSTIAFNSSGSIFCNLRFFLQLHADKMSGPKSGEAKAEAAVWWWVVIAHELAHNLVQPHNSDHSYYTESFIQQYFVKMVTKTAQWTQQAAAAPALSLPPPPQPQPQPNQAPPSYQDSNRQAPGNARYTLFD</sequence>
<accession>A0A484G996</accession>
<feature type="region of interest" description="Disordered" evidence="11">
    <location>
        <begin position="3756"/>
        <end position="3797"/>
    </location>
</feature>
<feature type="region of interest" description="Disordered" evidence="11">
    <location>
        <begin position="1835"/>
        <end position="1934"/>
    </location>
</feature>
<protein>
    <recommendedName>
        <fullName evidence="10">Protein transport protein sec16</fullName>
    </recommendedName>
</protein>
<evidence type="ECO:0000313" key="15">
    <source>
        <dbReference type="EMBL" id="TDZ26524.1"/>
    </source>
</evidence>
<feature type="compositionally biased region" description="Basic and acidic residues" evidence="11">
    <location>
        <begin position="3442"/>
        <end position="3452"/>
    </location>
</feature>
<feature type="region of interest" description="Disordered" evidence="11">
    <location>
        <begin position="1"/>
        <end position="255"/>
    </location>
</feature>
<comment type="function">
    <text evidence="9 10">Involved in the initiation of assembly of the COPII coat required for the formation of transport vesicles from the endoplasmic reticulum (ER) and the selection of cargo molecules. Also involved in autophagy.</text>
</comment>
<feature type="region of interest" description="Disordered" evidence="11">
    <location>
        <begin position="2323"/>
        <end position="2342"/>
    </location>
</feature>
<evidence type="ECO:0000256" key="9">
    <source>
        <dbReference type="ARBA" id="ARBA00024687"/>
    </source>
</evidence>
<keyword evidence="5 10" id="KW-0931">ER-Golgi transport</keyword>
<comment type="caution">
    <text evidence="15">The sequence shown here is derived from an EMBL/GenBank/DDBJ whole genome shotgun (WGS) entry which is preliminary data.</text>
</comment>
<feature type="compositionally biased region" description="Low complexity" evidence="11">
    <location>
        <begin position="699"/>
        <end position="712"/>
    </location>
</feature>
<evidence type="ECO:0000256" key="2">
    <source>
        <dbReference type="ARBA" id="ARBA00005927"/>
    </source>
</evidence>
<feature type="compositionally biased region" description="Basic and acidic residues" evidence="11">
    <location>
        <begin position="1747"/>
        <end position="1774"/>
    </location>
</feature>
<evidence type="ECO:0000256" key="10">
    <source>
        <dbReference type="RuleBase" id="RU364101"/>
    </source>
</evidence>
<feature type="compositionally biased region" description="Basic and acidic residues" evidence="11">
    <location>
        <begin position="408"/>
        <end position="418"/>
    </location>
</feature>
<dbReference type="Pfam" id="PF12449">
    <property type="entry name" value="DUF3684"/>
    <property type="match status" value="1"/>
</dbReference>
<proteinExistence type="inferred from homology"/>
<feature type="compositionally biased region" description="Low complexity" evidence="11">
    <location>
        <begin position="1835"/>
        <end position="1846"/>
    </location>
</feature>
<dbReference type="CDD" id="cd09233">
    <property type="entry name" value="ACE1-Sec16-like"/>
    <property type="match status" value="1"/>
</dbReference>
<dbReference type="EMBL" id="AMCV02000001">
    <property type="protein sequence ID" value="TDZ26524.1"/>
    <property type="molecule type" value="Genomic_DNA"/>
</dbReference>
<dbReference type="STRING" id="1213857.A0A484G996"/>
<feature type="compositionally biased region" description="Low complexity" evidence="11">
    <location>
        <begin position="514"/>
        <end position="536"/>
    </location>
</feature>
<feature type="compositionally biased region" description="Polar residues" evidence="11">
    <location>
        <begin position="585"/>
        <end position="595"/>
    </location>
</feature>
<dbReference type="OrthoDB" id="10031156at2759"/>
<feature type="compositionally biased region" description="Basic and acidic residues" evidence="11">
    <location>
        <begin position="3532"/>
        <end position="3555"/>
    </location>
</feature>
<keyword evidence="4 10" id="KW-0256">Endoplasmic reticulum</keyword>
<evidence type="ECO:0000259" key="12">
    <source>
        <dbReference type="Pfam" id="PF12931"/>
    </source>
</evidence>
<evidence type="ECO:0000259" key="14">
    <source>
        <dbReference type="Pfam" id="PF25794"/>
    </source>
</evidence>
<evidence type="ECO:0000256" key="3">
    <source>
        <dbReference type="ARBA" id="ARBA00022448"/>
    </source>
</evidence>
<dbReference type="InterPro" id="IPR058210">
    <property type="entry name" value="SACS/Nov_dom"/>
</dbReference>
<comment type="similarity">
    <text evidence="2 10">Belongs to the SEC16 family.</text>
</comment>
<dbReference type="PANTHER" id="PTHR47839">
    <property type="entry name" value="DOMAIN PROTEIN, PUTATIVE (AFU_ORTHOLOGUE AFUA_6G04830)-RELATED"/>
    <property type="match status" value="1"/>
</dbReference>
<evidence type="ECO:0000256" key="5">
    <source>
        <dbReference type="ARBA" id="ARBA00022892"/>
    </source>
</evidence>
<reference evidence="16" key="1">
    <citation type="journal article" date="2013" name="New Phytol.">
        <title>Comparative genomic and transcriptomic analyses reveal the hemibiotrophic stage shift of Colletotrichum fungi.</title>
        <authorList>
            <person name="Gan P."/>
            <person name="Ikeda K."/>
            <person name="Irieda H."/>
            <person name="Narusaka M."/>
            <person name="O'Connell R.J."/>
            <person name="Narusaka Y."/>
            <person name="Takano Y."/>
            <person name="Kubo Y."/>
            <person name="Shirasu K."/>
        </authorList>
    </citation>
    <scope>NUCLEOTIDE SEQUENCE [LARGE SCALE GENOMIC DNA]</scope>
    <source>
        <strain evidence="16">104-T / ATCC 96160 / CBS 514.97 / LARS 414 / MAFF 240422</strain>
    </source>
</reference>
<dbReference type="Proteomes" id="UP000014480">
    <property type="component" value="Unassembled WGS sequence"/>
</dbReference>
<evidence type="ECO:0000256" key="11">
    <source>
        <dbReference type="SAM" id="MobiDB-lite"/>
    </source>
</evidence>
<feature type="compositionally biased region" description="Low complexity" evidence="11">
    <location>
        <begin position="1696"/>
        <end position="1705"/>
    </location>
</feature>
<dbReference type="InterPro" id="IPR036890">
    <property type="entry name" value="HATPase_C_sf"/>
</dbReference>
<feature type="domain" description="Sacsin/Nov" evidence="14">
    <location>
        <begin position="2047"/>
        <end position="2171"/>
    </location>
</feature>
<feature type="compositionally biased region" description="Low complexity" evidence="11">
    <location>
        <begin position="1775"/>
        <end position="1791"/>
    </location>
</feature>
<dbReference type="Gene3D" id="1.25.40.1030">
    <property type="match status" value="1"/>
</dbReference>
<feature type="region of interest" description="Disordered" evidence="11">
    <location>
        <begin position="283"/>
        <end position="973"/>
    </location>
</feature>
<feature type="compositionally biased region" description="Acidic residues" evidence="11">
    <location>
        <begin position="424"/>
        <end position="441"/>
    </location>
</feature>
<feature type="compositionally biased region" description="Polar residues" evidence="11">
    <location>
        <begin position="142"/>
        <end position="159"/>
    </location>
</feature>
<feature type="compositionally biased region" description="Polar residues" evidence="11">
    <location>
        <begin position="290"/>
        <end position="302"/>
    </location>
</feature>
<feature type="compositionally biased region" description="Low complexity" evidence="11">
    <location>
        <begin position="1869"/>
        <end position="1878"/>
    </location>
</feature>
<dbReference type="InterPro" id="IPR024340">
    <property type="entry name" value="Sec16_CCD"/>
</dbReference>
<feature type="compositionally biased region" description="Polar residues" evidence="11">
    <location>
        <begin position="1655"/>
        <end position="1666"/>
    </location>
</feature>
<dbReference type="FunFam" id="1.25.40.1030:FF:000008">
    <property type="entry name" value="Protein transport protein sec16"/>
    <property type="match status" value="1"/>
</dbReference>
<dbReference type="GO" id="GO:0006914">
    <property type="term" value="P:autophagy"/>
    <property type="evidence" value="ECO:0007669"/>
    <property type="project" value="UniProtKB-KW"/>
</dbReference>
<organism evidence="15 16">
    <name type="scientific">Colletotrichum orbiculare (strain 104-T / ATCC 96160 / CBS 514.97 / LARS 414 / MAFF 240422)</name>
    <name type="common">Cucumber anthracnose fungus</name>
    <name type="synonym">Colletotrichum lagenarium</name>
    <dbReference type="NCBI Taxonomy" id="1213857"/>
    <lineage>
        <taxon>Eukaryota</taxon>
        <taxon>Fungi</taxon>
        <taxon>Dikarya</taxon>
        <taxon>Ascomycota</taxon>
        <taxon>Pezizomycotina</taxon>
        <taxon>Sordariomycetes</taxon>
        <taxon>Hypocreomycetidae</taxon>
        <taxon>Glomerellales</taxon>
        <taxon>Glomerellaceae</taxon>
        <taxon>Colletotrichum</taxon>
        <taxon>Colletotrichum orbiculare species complex</taxon>
    </lineage>
</organism>
<feature type="compositionally biased region" description="Polar residues" evidence="11">
    <location>
        <begin position="906"/>
        <end position="941"/>
    </location>
</feature>
<evidence type="ECO:0000256" key="6">
    <source>
        <dbReference type="ARBA" id="ARBA00022927"/>
    </source>
</evidence>
<dbReference type="InterPro" id="IPR024298">
    <property type="entry name" value="Sec16_Sec23-bd"/>
</dbReference>
<keyword evidence="16" id="KW-1185">Reference proteome</keyword>
<feature type="region of interest" description="Disordered" evidence="11">
    <location>
        <begin position="1626"/>
        <end position="1819"/>
    </location>
</feature>
<feature type="compositionally biased region" description="Low complexity" evidence="11">
    <location>
        <begin position="724"/>
        <end position="735"/>
    </location>
</feature>
<feature type="compositionally biased region" description="Polar residues" evidence="11">
    <location>
        <begin position="658"/>
        <end position="668"/>
    </location>
</feature>
<feature type="compositionally biased region" description="Polar residues" evidence="11">
    <location>
        <begin position="489"/>
        <end position="503"/>
    </location>
</feature>
<dbReference type="GO" id="GO:0015031">
    <property type="term" value="P:protein transport"/>
    <property type="evidence" value="ECO:0007669"/>
    <property type="project" value="UniProtKB-KW"/>
</dbReference>
<feature type="compositionally biased region" description="Basic and acidic residues" evidence="11">
    <location>
        <begin position="232"/>
        <end position="244"/>
    </location>
</feature>
<feature type="region of interest" description="Disordered" evidence="11">
    <location>
        <begin position="3532"/>
        <end position="3560"/>
    </location>
</feature>
<dbReference type="Gene3D" id="3.30.565.10">
    <property type="entry name" value="Histidine kinase-like ATPase, C-terminal domain"/>
    <property type="match status" value="1"/>
</dbReference>
<evidence type="ECO:0000256" key="8">
    <source>
        <dbReference type="ARBA" id="ARBA00023136"/>
    </source>
</evidence>
<name>A0A484G996_COLOR</name>
<evidence type="ECO:0000256" key="1">
    <source>
        <dbReference type="ARBA" id="ARBA00004397"/>
    </source>
</evidence>
<feature type="compositionally biased region" description="Low complexity" evidence="11">
    <location>
        <begin position="751"/>
        <end position="762"/>
    </location>
</feature>
<dbReference type="Pfam" id="PF12931">
    <property type="entry name" value="TPR_Sec16"/>
    <property type="match status" value="1"/>
</dbReference>
<keyword evidence="8 10" id="KW-0472">Membrane</keyword>